<evidence type="ECO:0008006" key="4">
    <source>
        <dbReference type="Google" id="ProtNLM"/>
    </source>
</evidence>
<reference evidence="2 3" key="1">
    <citation type="submission" date="2024-02" db="EMBL/GenBank/DDBJ databases">
        <title>A draft genome for the cacao thread blight pathogen Marasmius crinis-equi.</title>
        <authorList>
            <person name="Cohen S.P."/>
            <person name="Baruah I.K."/>
            <person name="Amoako-Attah I."/>
            <person name="Bukari Y."/>
            <person name="Meinhardt L.W."/>
            <person name="Bailey B.A."/>
        </authorList>
    </citation>
    <scope>NUCLEOTIDE SEQUENCE [LARGE SCALE GENOMIC DNA]</scope>
    <source>
        <strain evidence="2 3">GH-76</strain>
    </source>
</reference>
<feature type="region of interest" description="Disordered" evidence="1">
    <location>
        <begin position="90"/>
        <end position="130"/>
    </location>
</feature>
<feature type="compositionally biased region" description="Pro residues" evidence="1">
    <location>
        <begin position="95"/>
        <end position="108"/>
    </location>
</feature>
<dbReference type="InterPro" id="IPR032675">
    <property type="entry name" value="LRR_dom_sf"/>
</dbReference>
<dbReference type="Gene3D" id="3.80.10.10">
    <property type="entry name" value="Ribonuclease Inhibitor"/>
    <property type="match status" value="1"/>
</dbReference>
<name>A0ABR3FXI8_9AGAR</name>
<protein>
    <recommendedName>
        <fullName evidence="4">F-box domain-containing protein</fullName>
    </recommendedName>
</protein>
<organism evidence="2 3">
    <name type="scientific">Marasmius crinis-equi</name>
    <dbReference type="NCBI Taxonomy" id="585013"/>
    <lineage>
        <taxon>Eukaryota</taxon>
        <taxon>Fungi</taxon>
        <taxon>Dikarya</taxon>
        <taxon>Basidiomycota</taxon>
        <taxon>Agaricomycotina</taxon>
        <taxon>Agaricomycetes</taxon>
        <taxon>Agaricomycetidae</taxon>
        <taxon>Agaricales</taxon>
        <taxon>Marasmiineae</taxon>
        <taxon>Marasmiaceae</taxon>
        <taxon>Marasmius</taxon>
    </lineage>
</organism>
<evidence type="ECO:0000256" key="1">
    <source>
        <dbReference type="SAM" id="MobiDB-lite"/>
    </source>
</evidence>
<sequence>MASILDLPLDVLPTIMDKINDRRTLYDCLKVNRAFYEAALPSLYSTITLMGLKDYGSGLNFLPLDTLDKRPHLRNYVKVVEVCFGLGESMKHPTPRPNAQPSKRPPPHSTTHLKHPTSSSSAQSSGPQWATSLSQLPNITSIRIWHPDHHFYPLRSNFASTLAGAVSHCEKLKDLTLLARVNEGDLTRFRKLKRVRMMKFGLITSETFGALGEWMKESDCTSLGFMEAYAIEPLTMNQINPYTENLQSLFIGPSHALSNKDIIQVLSHTPQLRFLDFLYDNFLSASFDSTTKLAVDLAHLETIVIRHSGVWSKPSCQELFSWLQVVLLSSSDTLKSFNLISDDGKEIHHPQTGLVDVLTLCQNVEVLNLPSVIFRLPQLVKVFRVLSLRVVSLFVIDVKVLDFYQQLDRKDDPKLSMVAMYLRSNRATCPFYSVVPKVKNMMSALRGPGSLGHFQRLSQEKQTWQALWTVGKMTDRADSGQDLLKAASTMKPLKVKVKVSEFHDLKSMLLPCSPHLTPHHTTPRFRLPWSGAQMWFNNVPTIQVIGTEIDHN</sequence>
<evidence type="ECO:0000313" key="2">
    <source>
        <dbReference type="EMBL" id="KAL0580047.1"/>
    </source>
</evidence>
<keyword evidence="3" id="KW-1185">Reference proteome</keyword>
<proteinExistence type="predicted"/>
<dbReference type="EMBL" id="JBAHYK010000041">
    <property type="protein sequence ID" value="KAL0580047.1"/>
    <property type="molecule type" value="Genomic_DNA"/>
</dbReference>
<evidence type="ECO:0000313" key="3">
    <source>
        <dbReference type="Proteomes" id="UP001465976"/>
    </source>
</evidence>
<gene>
    <name evidence="2" type="ORF">V5O48_001982</name>
</gene>
<accession>A0ABR3FXI8</accession>
<dbReference type="SUPFAM" id="SSF52047">
    <property type="entry name" value="RNI-like"/>
    <property type="match status" value="1"/>
</dbReference>
<comment type="caution">
    <text evidence="2">The sequence shown here is derived from an EMBL/GenBank/DDBJ whole genome shotgun (WGS) entry which is preliminary data.</text>
</comment>
<dbReference type="Proteomes" id="UP001465976">
    <property type="component" value="Unassembled WGS sequence"/>
</dbReference>